<proteinExistence type="predicted"/>
<protein>
    <submittedName>
        <fullName evidence="1">Uncharacterized protein</fullName>
    </submittedName>
</protein>
<reference evidence="1" key="1">
    <citation type="submission" date="2014-11" db="EMBL/GenBank/DDBJ databases">
        <authorList>
            <person name="Amaro Gonzalez C."/>
        </authorList>
    </citation>
    <scope>NUCLEOTIDE SEQUENCE</scope>
</reference>
<accession>A0A0E9U550</accession>
<evidence type="ECO:0000313" key="1">
    <source>
        <dbReference type="EMBL" id="JAH60862.1"/>
    </source>
</evidence>
<dbReference type="EMBL" id="GBXM01047715">
    <property type="protein sequence ID" value="JAH60862.1"/>
    <property type="molecule type" value="Transcribed_RNA"/>
</dbReference>
<name>A0A0E9U550_ANGAN</name>
<sequence length="23" mass="2683">MAVPLLLGYNYLKCKNVCVKYFC</sequence>
<reference evidence="1" key="2">
    <citation type="journal article" date="2015" name="Fish Shellfish Immunol.">
        <title>Early steps in the European eel (Anguilla anguilla)-Vibrio vulnificus interaction in the gills: Role of the RtxA13 toxin.</title>
        <authorList>
            <person name="Callol A."/>
            <person name="Pajuelo D."/>
            <person name="Ebbesson L."/>
            <person name="Teles M."/>
            <person name="MacKenzie S."/>
            <person name="Amaro C."/>
        </authorList>
    </citation>
    <scope>NUCLEOTIDE SEQUENCE</scope>
</reference>
<dbReference type="AlphaFoldDB" id="A0A0E9U550"/>
<organism evidence="1">
    <name type="scientific">Anguilla anguilla</name>
    <name type="common">European freshwater eel</name>
    <name type="synonym">Muraena anguilla</name>
    <dbReference type="NCBI Taxonomy" id="7936"/>
    <lineage>
        <taxon>Eukaryota</taxon>
        <taxon>Metazoa</taxon>
        <taxon>Chordata</taxon>
        <taxon>Craniata</taxon>
        <taxon>Vertebrata</taxon>
        <taxon>Euteleostomi</taxon>
        <taxon>Actinopterygii</taxon>
        <taxon>Neopterygii</taxon>
        <taxon>Teleostei</taxon>
        <taxon>Anguilliformes</taxon>
        <taxon>Anguillidae</taxon>
        <taxon>Anguilla</taxon>
    </lineage>
</organism>